<feature type="signal peptide" evidence="2">
    <location>
        <begin position="1"/>
        <end position="21"/>
    </location>
</feature>
<accession>A0A9X0U496</accession>
<evidence type="ECO:0000313" key="4">
    <source>
        <dbReference type="Proteomes" id="UP000535182"/>
    </source>
</evidence>
<sequence>MNILKVAACLFVIFFAAALRADDKARFDLAGPTIDIRVTRGTSTLPIAQVPNLQPGDRIWIKADLPPSQSNHLILIVAFLRGTTNEPPDDWFTEIDTWNKKTAEGTTVTVPNGAEDALLFVAPETGGDFKTLRSAVKGKPGLFIRADADLNEASFEQQRIERYLSAMKTLPQDDQKAIEDHSAKLATTLALKPNADCFKQPVDQQVICLTQSSAPVLLDDGHGQSIAEAISTGPSSDFINAASYTQPVGAGLYSAYVGAVVDLVHLVGMLRTAQYQYIPGLSFPQGSALSLRLNAPPSFHKPESVIVIGLPAIQKAKLPPLHPHDPNQVACLLQPKMTIPLEGAPLVFSSSFAHGLVLHLNRTGTPTDLPLTPDAFEGGLVVTKEEKSDPLHDANPGGDKALSVKPDTKIGATTDLTITGTIRGYWGFDSFEGPTITLQQIKGKDWKIVDNAQLLAGQDNHLTTKADGSACVEHIALASDKAKDVDVSFKPATGKDAKDTLALEVSLKTVQPGGYSLAIQQYGDSDRDTVPLTAYTAGIHLDAVKIHSGDKTAVLTGGGLKDVVSVEIDKQIFTPGGEDNDENTMHLQADAGVSPSDGSEAKAKLKDGRTMSVKISTAAARPGLKLLSFKAASAPKDGTLPVSFGNKDDILLEGKLTFVVQTTGTFPRTQTIEVATVDGSVHTTLSLATNNLVLQDDHTAVATLEPLKAFGQSAFGKLQMRPVAEDGTPGNWTPLGVLVRAPQITAIHCTTADAPTCTVDGSNLFLVQSFDATKDFAKPTDVPTGFAENNLTVPTPADGATLYFKLRDDPTSVATVTLPTPVQKPTSSITSPSQAGVPGSEAPAAQDETTPPSSEPAPAPKPSPSTTSQPTTGPPQI</sequence>
<reference evidence="3 4" key="1">
    <citation type="submission" date="2020-08" db="EMBL/GenBank/DDBJ databases">
        <title>Genomic Encyclopedia of Type Strains, Phase IV (KMG-V): Genome sequencing to study the core and pangenomes of soil and plant-associated prokaryotes.</title>
        <authorList>
            <person name="Whitman W."/>
        </authorList>
    </citation>
    <scope>NUCLEOTIDE SEQUENCE [LARGE SCALE GENOMIC DNA]</scope>
    <source>
        <strain evidence="3 4">X5P2</strain>
    </source>
</reference>
<protein>
    <submittedName>
        <fullName evidence="3">Uncharacterized protein</fullName>
    </submittedName>
</protein>
<dbReference type="AlphaFoldDB" id="A0A9X0U496"/>
<dbReference type="RefSeq" id="WP_183977354.1">
    <property type="nucleotide sequence ID" value="NZ_JACHEB010000005.1"/>
</dbReference>
<evidence type="ECO:0000256" key="2">
    <source>
        <dbReference type="SAM" id="SignalP"/>
    </source>
</evidence>
<dbReference type="EMBL" id="JACHEB010000005">
    <property type="protein sequence ID" value="MBB5329154.1"/>
    <property type="molecule type" value="Genomic_DNA"/>
</dbReference>
<gene>
    <name evidence="3" type="ORF">HDF14_002770</name>
</gene>
<name>A0A9X0U496_9BACT</name>
<evidence type="ECO:0000256" key="1">
    <source>
        <dbReference type="SAM" id="MobiDB-lite"/>
    </source>
</evidence>
<dbReference type="Proteomes" id="UP000535182">
    <property type="component" value="Unassembled WGS sequence"/>
</dbReference>
<feature type="compositionally biased region" description="Pro residues" evidence="1">
    <location>
        <begin position="853"/>
        <end position="863"/>
    </location>
</feature>
<feature type="chain" id="PRO_5040746700" evidence="2">
    <location>
        <begin position="22"/>
        <end position="877"/>
    </location>
</feature>
<comment type="caution">
    <text evidence="3">The sequence shown here is derived from an EMBL/GenBank/DDBJ whole genome shotgun (WGS) entry which is preliminary data.</text>
</comment>
<keyword evidence="4" id="KW-1185">Reference proteome</keyword>
<feature type="region of interest" description="Disordered" evidence="1">
    <location>
        <begin position="816"/>
        <end position="877"/>
    </location>
</feature>
<feature type="compositionally biased region" description="Polar residues" evidence="1">
    <location>
        <begin position="816"/>
        <end position="834"/>
    </location>
</feature>
<evidence type="ECO:0000313" key="3">
    <source>
        <dbReference type="EMBL" id="MBB5329154.1"/>
    </source>
</evidence>
<proteinExistence type="predicted"/>
<keyword evidence="2" id="KW-0732">Signal</keyword>
<organism evidence="3 4">
    <name type="scientific">Tunturiibacter gelidiferens</name>
    <dbReference type="NCBI Taxonomy" id="3069689"/>
    <lineage>
        <taxon>Bacteria</taxon>
        <taxon>Pseudomonadati</taxon>
        <taxon>Acidobacteriota</taxon>
        <taxon>Terriglobia</taxon>
        <taxon>Terriglobales</taxon>
        <taxon>Acidobacteriaceae</taxon>
        <taxon>Tunturiibacter</taxon>
    </lineage>
</organism>